<dbReference type="Proteomes" id="UP000236655">
    <property type="component" value="Chromosome"/>
</dbReference>
<evidence type="ECO:0000256" key="6">
    <source>
        <dbReference type="ARBA" id="ARBA00018638"/>
    </source>
</evidence>
<keyword evidence="18 28" id="KW-1133">Transmembrane helix</keyword>
<evidence type="ECO:0000256" key="27">
    <source>
        <dbReference type="SAM" id="MobiDB-lite"/>
    </source>
</evidence>
<dbReference type="GO" id="GO:0008955">
    <property type="term" value="F:peptidoglycan glycosyltransferase activity"/>
    <property type="evidence" value="ECO:0007669"/>
    <property type="project" value="UniProtKB-EC"/>
</dbReference>
<comment type="pathway">
    <text evidence="2">Cell wall biogenesis; peptidoglycan biosynthesis.</text>
</comment>
<dbReference type="GO" id="GO:0009002">
    <property type="term" value="F:serine-type D-Ala-D-Ala carboxypeptidase activity"/>
    <property type="evidence" value="ECO:0007669"/>
    <property type="project" value="UniProtKB-EC"/>
</dbReference>
<protein>
    <recommendedName>
        <fullName evidence="6">Penicillin-binding protein 1A</fullName>
        <ecNumber evidence="24">2.4.99.28</ecNumber>
        <ecNumber evidence="5">3.4.16.4</ecNumber>
    </recommendedName>
</protein>
<dbReference type="SUPFAM" id="SSF56601">
    <property type="entry name" value="beta-lactamase/transpeptidase-like"/>
    <property type="match status" value="1"/>
</dbReference>
<comment type="similarity">
    <text evidence="4">In the N-terminal section; belongs to the glycosyltransferase 51 family.</text>
</comment>
<comment type="pathway">
    <text evidence="26">Glycan biosynthesis.</text>
</comment>
<keyword evidence="16" id="KW-0735">Signal-anchor</keyword>
<evidence type="ECO:0000256" key="13">
    <source>
        <dbReference type="ARBA" id="ARBA00022692"/>
    </source>
</evidence>
<evidence type="ECO:0000259" key="30">
    <source>
        <dbReference type="Pfam" id="PF00912"/>
    </source>
</evidence>
<evidence type="ECO:0000256" key="21">
    <source>
        <dbReference type="ARBA" id="ARBA00023268"/>
    </source>
</evidence>
<evidence type="ECO:0000256" key="23">
    <source>
        <dbReference type="ARBA" id="ARBA00034000"/>
    </source>
</evidence>
<evidence type="ECO:0000256" key="14">
    <source>
        <dbReference type="ARBA" id="ARBA00022801"/>
    </source>
</evidence>
<evidence type="ECO:0000256" key="18">
    <source>
        <dbReference type="ARBA" id="ARBA00022989"/>
    </source>
</evidence>
<keyword evidence="33" id="KW-1185">Reference proteome</keyword>
<evidence type="ECO:0000256" key="2">
    <source>
        <dbReference type="ARBA" id="ARBA00004752"/>
    </source>
</evidence>
<evidence type="ECO:0000256" key="28">
    <source>
        <dbReference type="SAM" id="Phobius"/>
    </source>
</evidence>
<dbReference type="EMBL" id="CP024847">
    <property type="protein sequence ID" value="AUR50810.1"/>
    <property type="molecule type" value="Genomic_DNA"/>
</dbReference>
<keyword evidence="17" id="KW-0573">Peptidoglycan synthesis</keyword>
<feature type="region of interest" description="Disordered" evidence="27">
    <location>
        <begin position="747"/>
        <end position="809"/>
    </location>
</feature>
<dbReference type="OrthoDB" id="9766909at2"/>
<dbReference type="EC" id="2.4.99.28" evidence="24"/>
<evidence type="ECO:0000256" key="3">
    <source>
        <dbReference type="ARBA" id="ARBA00007090"/>
    </source>
</evidence>
<comment type="similarity">
    <text evidence="3">In the C-terminal section; belongs to the transpeptidase family.</text>
</comment>
<evidence type="ECO:0000256" key="17">
    <source>
        <dbReference type="ARBA" id="ARBA00022984"/>
    </source>
</evidence>
<dbReference type="InterPro" id="IPR031376">
    <property type="entry name" value="PCB_OB"/>
</dbReference>
<comment type="catalytic activity">
    <reaction evidence="23">
        <text>Preferential cleavage: (Ac)2-L-Lys-D-Ala-|-D-Ala. Also transpeptidation of peptidyl-alanyl moieties that are N-acyl substituents of D-alanine.</text>
        <dbReference type="EC" id="3.4.16.4"/>
    </reaction>
</comment>
<evidence type="ECO:0000256" key="7">
    <source>
        <dbReference type="ARBA" id="ARBA00022475"/>
    </source>
</evidence>
<dbReference type="PANTHER" id="PTHR32282:SF27">
    <property type="entry name" value="PENICILLIN-BINDING PROTEIN 1A"/>
    <property type="match status" value="1"/>
</dbReference>
<evidence type="ECO:0000256" key="4">
    <source>
        <dbReference type="ARBA" id="ARBA00007739"/>
    </source>
</evidence>
<dbReference type="GO" id="GO:0008658">
    <property type="term" value="F:penicillin binding"/>
    <property type="evidence" value="ECO:0007669"/>
    <property type="project" value="InterPro"/>
</dbReference>
<dbReference type="Pfam" id="PF17092">
    <property type="entry name" value="PCB_OB"/>
    <property type="match status" value="1"/>
</dbReference>
<evidence type="ECO:0000256" key="16">
    <source>
        <dbReference type="ARBA" id="ARBA00022968"/>
    </source>
</evidence>
<dbReference type="UniPathway" id="UPA00219"/>
<dbReference type="InterPro" id="IPR036950">
    <property type="entry name" value="PBP_transglycosylase"/>
</dbReference>
<keyword evidence="22" id="KW-0961">Cell wall biogenesis/degradation</keyword>
<dbReference type="SUPFAM" id="SSF53955">
    <property type="entry name" value="Lysozyme-like"/>
    <property type="match status" value="1"/>
</dbReference>
<feature type="transmembrane region" description="Helical" evidence="28">
    <location>
        <begin position="12"/>
        <end position="38"/>
    </location>
</feature>
<evidence type="ECO:0000256" key="15">
    <source>
        <dbReference type="ARBA" id="ARBA00022960"/>
    </source>
</evidence>
<evidence type="ECO:0000259" key="29">
    <source>
        <dbReference type="Pfam" id="PF00905"/>
    </source>
</evidence>
<evidence type="ECO:0000256" key="20">
    <source>
        <dbReference type="ARBA" id="ARBA00023251"/>
    </source>
</evidence>
<evidence type="ECO:0000256" key="19">
    <source>
        <dbReference type="ARBA" id="ARBA00023136"/>
    </source>
</evidence>
<feature type="domain" description="Glycosyl transferase family 51" evidence="30">
    <location>
        <begin position="63"/>
        <end position="237"/>
    </location>
</feature>
<evidence type="ECO:0000256" key="10">
    <source>
        <dbReference type="ARBA" id="ARBA00022670"/>
    </source>
</evidence>
<dbReference type="Gene3D" id="3.40.710.10">
    <property type="entry name" value="DD-peptidase/beta-lactamase superfamily"/>
    <property type="match status" value="2"/>
</dbReference>
<comment type="catalytic activity">
    <reaction evidence="25">
        <text>[GlcNAc-(1-&gt;4)-Mur2Ac(oyl-L-Ala-gamma-D-Glu-L-Lys-D-Ala-D-Ala)](n)-di-trans,octa-cis-undecaprenyl diphosphate + beta-D-GlcNAc-(1-&gt;4)-Mur2Ac(oyl-L-Ala-gamma-D-Glu-L-Lys-D-Ala-D-Ala)-di-trans,octa-cis-undecaprenyl diphosphate = [GlcNAc-(1-&gt;4)-Mur2Ac(oyl-L-Ala-gamma-D-Glu-L-Lys-D-Ala-D-Ala)](n+1)-di-trans,octa-cis-undecaprenyl diphosphate + di-trans,octa-cis-undecaprenyl diphosphate + H(+)</text>
        <dbReference type="Rhea" id="RHEA:23708"/>
        <dbReference type="Rhea" id="RHEA-COMP:9602"/>
        <dbReference type="Rhea" id="RHEA-COMP:9603"/>
        <dbReference type="ChEBI" id="CHEBI:15378"/>
        <dbReference type="ChEBI" id="CHEBI:58405"/>
        <dbReference type="ChEBI" id="CHEBI:60033"/>
        <dbReference type="ChEBI" id="CHEBI:78435"/>
        <dbReference type="EC" id="2.4.99.28"/>
    </reaction>
</comment>
<feature type="compositionally biased region" description="Polar residues" evidence="27">
    <location>
        <begin position="767"/>
        <end position="796"/>
    </location>
</feature>
<dbReference type="RefSeq" id="WP_102950110.1">
    <property type="nucleotide sequence ID" value="NZ_CP024847.1"/>
</dbReference>
<sequence length="809" mass="88611">MEFKPKRKTSIIARLFLLIIGLIIAGVGVVGVMVMVTYPKLPSMDELRNYQPKLPLQVFSADGVLLGQFGQEHRIYIDYQDTPKLLVEAILSAEDERFFEHGGIDFLGILRAAIGNITSGHLQSGASTITMQVARNFFLTTQKTFTRKFNEILLAYKIEHSLTKEQILTLYINQIYLGQRAYGFAEAAETYFGKTVDKLTIAEYAVLAGLPKAPSAYNPVVNPKRSHEREIYVLGRMLKHNYITQEQYDTAVAQKITVIKGTVKDSTDAGGYVAEMARQYLYPTYGDDVYTKGFKVYTTVNSKLQQAAYAALRKGILNYDMSRGYAGPEKRVDLTTPDDSTIDQTALGEFDSFNDYGDLLAAIVLHVDGNEIDAIIRNGTHVKITGKQLDPVRKYLGGGEAKQILPGSVIRVIQGTNGWQVGQLPQTQGALVAMNPNTGAILALMGGYDFTANSFNHVMQANRQPGSSFKPFIYSAALDKGFTTETVIDDSQVCFPGGNDGGAWCPKNDDGQFLGPITLRQALTLSRNLVTVKILNQITPKAAISYVSKFGFPESQFQPYLTMALGANEVTPIQMAQAYAVFANGGYLTQPYFISKITDANGNVLAQTQVVNANTTPPVIDKRNAFIMNSILKDVAKYGTGARAWRELHRSDVGGKTGTTNDSKDVWFDGYTPDIVTITWVGYDQPKTLGRQFGATLALPIWIDFMRVALANLPERQLPMPDGIVSEPEGTWKGDTEYYYVGSPIGKHDASGMDSEDSVDGEIAISDNDNASGVKANSSSPEKSNNSADKATNSGKQSSIDDIIESIQD</sequence>
<keyword evidence="9" id="KW-0121">Carboxypeptidase</keyword>
<keyword evidence="11" id="KW-0328">Glycosyltransferase</keyword>
<keyword evidence="19 28" id="KW-0472">Membrane</keyword>
<comment type="subcellular location">
    <subcellularLocation>
        <location evidence="1">Cell inner membrane</location>
        <topology evidence="1">Single-pass type II membrane protein</topology>
    </subcellularLocation>
</comment>
<dbReference type="EC" id="3.4.16.4" evidence="5"/>
<keyword evidence="8" id="KW-0997">Cell inner membrane</keyword>
<evidence type="ECO:0000256" key="25">
    <source>
        <dbReference type="ARBA" id="ARBA00049902"/>
    </source>
</evidence>
<evidence type="ECO:0000313" key="32">
    <source>
        <dbReference type="EMBL" id="AUR50810.1"/>
    </source>
</evidence>
<dbReference type="InterPro" id="IPR001460">
    <property type="entry name" value="PCN-bd_Tpept"/>
</dbReference>
<evidence type="ECO:0000256" key="22">
    <source>
        <dbReference type="ARBA" id="ARBA00023316"/>
    </source>
</evidence>
<evidence type="ECO:0000256" key="9">
    <source>
        <dbReference type="ARBA" id="ARBA00022645"/>
    </source>
</evidence>
<dbReference type="Pfam" id="PF00912">
    <property type="entry name" value="Transgly"/>
    <property type="match status" value="1"/>
</dbReference>
<dbReference type="GO" id="GO:0008360">
    <property type="term" value="P:regulation of cell shape"/>
    <property type="evidence" value="ECO:0007669"/>
    <property type="project" value="UniProtKB-KW"/>
</dbReference>
<dbReference type="Pfam" id="PF00905">
    <property type="entry name" value="Transpeptidase"/>
    <property type="match status" value="1"/>
</dbReference>
<dbReference type="GO" id="GO:0046677">
    <property type="term" value="P:response to antibiotic"/>
    <property type="evidence" value="ECO:0007669"/>
    <property type="project" value="UniProtKB-KW"/>
</dbReference>
<dbReference type="GO" id="GO:0006508">
    <property type="term" value="P:proteolysis"/>
    <property type="evidence" value="ECO:0007669"/>
    <property type="project" value="UniProtKB-KW"/>
</dbReference>
<keyword evidence="13 28" id="KW-0812">Transmembrane</keyword>
<evidence type="ECO:0000313" key="33">
    <source>
        <dbReference type="Proteomes" id="UP000236655"/>
    </source>
</evidence>
<dbReference type="NCBIfam" id="TIGR02074">
    <property type="entry name" value="PBP_1a_fam"/>
    <property type="match status" value="1"/>
</dbReference>
<dbReference type="FunFam" id="1.10.3810.10:FF:000003">
    <property type="entry name" value="Penicillin-binding protein 1a"/>
    <property type="match status" value="1"/>
</dbReference>
<dbReference type="GO" id="GO:0009252">
    <property type="term" value="P:peptidoglycan biosynthetic process"/>
    <property type="evidence" value="ECO:0007669"/>
    <property type="project" value="UniProtKB-UniPathway"/>
</dbReference>
<dbReference type="GO" id="GO:0030288">
    <property type="term" value="C:outer membrane-bounded periplasmic space"/>
    <property type="evidence" value="ECO:0007669"/>
    <property type="project" value="TreeGrafter"/>
</dbReference>
<accession>A0A2I7N2Y7</accession>
<dbReference type="GO" id="GO:0071555">
    <property type="term" value="P:cell wall organization"/>
    <property type="evidence" value="ECO:0007669"/>
    <property type="project" value="UniProtKB-KW"/>
</dbReference>
<dbReference type="InterPro" id="IPR001264">
    <property type="entry name" value="Glyco_trans_51"/>
</dbReference>
<evidence type="ECO:0000256" key="5">
    <source>
        <dbReference type="ARBA" id="ARBA00012448"/>
    </source>
</evidence>
<keyword evidence="7" id="KW-1003">Cell membrane</keyword>
<dbReference type="Gene3D" id="1.10.3810.10">
    <property type="entry name" value="Biosynthetic peptidoglycan transglycosylase-like"/>
    <property type="match status" value="1"/>
</dbReference>
<dbReference type="GO" id="GO:0005886">
    <property type="term" value="C:plasma membrane"/>
    <property type="evidence" value="ECO:0007669"/>
    <property type="project" value="UniProtKB-SubCell"/>
</dbReference>
<evidence type="ECO:0000256" key="12">
    <source>
        <dbReference type="ARBA" id="ARBA00022679"/>
    </source>
</evidence>
<keyword evidence="20" id="KW-0046">Antibiotic resistance</keyword>
<dbReference type="AlphaFoldDB" id="A0A2I7N2Y7"/>
<dbReference type="InterPro" id="IPR012338">
    <property type="entry name" value="Beta-lactam/transpept-like"/>
</dbReference>
<evidence type="ECO:0000256" key="1">
    <source>
        <dbReference type="ARBA" id="ARBA00004249"/>
    </source>
</evidence>
<evidence type="ECO:0000256" key="8">
    <source>
        <dbReference type="ARBA" id="ARBA00022519"/>
    </source>
</evidence>
<dbReference type="PANTHER" id="PTHR32282">
    <property type="entry name" value="BINDING PROTEIN TRANSPEPTIDASE, PUTATIVE-RELATED"/>
    <property type="match status" value="1"/>
</dbReference>
<evidence type="ECO:0000259" key="31">
    <source>
        <dbReference type="Pfam" id="PF17092"/>
    </source>
</evidence>
<feature type="domain" description="Penicillin-binding protein OB-like" evidence="31">
    <location>
        <begin position="325"/>
        <end position="426"/>
    </location>
</feature>
<gene>
    <name evidence="32" type="ORF">CUN60_00355</name>
</gene>
<organism evidence="32 33">
    <name type="scientific">Aquella oligotrophica</name>
    <dbReference type="NCBI Taxonomy" id="2067065"/>
    <lineage>
        <taxon>Bacteria</taxon>
        <taxon>Pseudomonadati</taxon>
        <taxon>Pseudomonadota</taxon>
        <taxon>Betaproteobacteria</taxon>
        <taxon>Neisseriales</taxon>
        <taxon>Neisseriaceae</taxon>
        <taxon>Aquella</taxon>
    </lineage>
</organism>
<feature type="domain" description="Penicillin-binding protein transpeptidase" evidence="29">
    <location>
        <begin position="429"/>
        <end position="687"/>
    </location>
</feature>
<evidence type="ECO:0000256" key="26">
    <source>
        <dbReference type="ARBA" id="ARBA00060592"/>
    </source>
</evidence>
<keyword evidence="10" id="KW-0645">Protease</keyword>
<keyword evidence="21" id="KW-0511">Multifunctional enzyme</keyword>
<reference evidence="33" key="1">
    <citation type="submission" date="2017-11" db="EMBL/GenBank/DDBJ databases">
        <authorList>
            <person name="Chan K.G."/>
            <person name="Lee L.S."/>
        </authorList>
    </citation>
    <scope>NUCLEOTIDE SEQUENCE [LARGE SCALE GENOMIC DNA]</scope>
    <source>
        <strain evidence="33">DSM 100970</strain>
    </source>
</reference>
<keyword evidence="14" id="KW-0378">Hydrolase</keyword>
<dbReference type="KEGG" id="nba:CUN60_00355"/>
<dbReference type="InterPro" id="IPR050396">
    <property type="entry name" value="Glycosyltr_51/Transpeptidase"/>
</dbReference>
<keyword evidence="15" id="KW-0133">Cell shape</keyword>
<keyword evidence="12" id="KW-0808">Transferase</keyword>
<proteinExistence type="inferred from homology"/>
<name>A0A2I7N2Y7_9NEIS</name>
<evidence type="ECO:0000256" key="11">
    <source>
        <dbReference type="ARBA" id="ARBA00022676"/>
    </source>
</evidence>
<evidence type="ECO:0000256" key="24">
    <source>
        <dbReference type="ARBA" id="ARBA00044770"/>
    </source>
</evidence>
<dbReference type="InterPro" id="IPR023346">
    <property type="entry name" value="Lysozyme-like_dom_sf"/>
</dbReference>